<gene>
    <name evidence="1" type="ORF">LCGC14_2570890</name>
</gene>
<dbReference type="AlphaFoldDB" id="A0A0F9B564"/>
<proteinExistence type="predicted"/>
<name>A0A0F9B564_9ZZZZ</name>
<evidence type="ECO:0000313" key="1">
    <source>
        <dbReference type="EMBL" id="KKL08937.1"/>
    </source>
</evidence>
<sequence length="65" mass="7530">MRTTSSNISWEYSDTAHFNGILYRVFEEVCVILEGQSETTREFVESEEFQMLLKAGIEVHGKVKE</sequence>
<accession>A0A0F9B564</accession>
<organism evidence="1">
    <name type="scientific">marine sediment metagenome</name>
    <dbReference type="NCBI Taxonomy" id="412755"/>
    <lineage>
        <taxon>unclassified sequences</taxon>
        <taxon>metagenomes</taxon>
        <taxon>ecological metagenomes</taxon>
    </lineage>
</organism>
<reference evidence="1" key="1">
    <citation type="journal article" date="2015" name="Nature">
        <title>Complex archaea that bridge the gap between prokaryotes and eukaryotes.</title>
        <authorList>
            <person name="Spang A."/>
            <person name="Saw J.H."/>
            <person name="Jorgensen S.L."/>
            <person name="Zaremba-Niedzwiedzka K."/>
            <person name="Martijn J."/>
            <person name="Lind A.E."/>
            <person name="van Eijk R."/>
            <person name="Schleper C."/>
            <person name="Guy L."/>
            <person name="Ettema T.J."/>
        </authorList>
    </citation>
    <scope>NUCLEOTIDE SEQUENCE</scope>
</reference>
<comment type="caution">
    <text evidence="1">The sequence shown here is derived from an EMBL/GenBank/DDBJ whole genome shotgun (WGS) entry which is preliminary data.</text>
</comment>
<protein>
    <submittedName>
        <fullName evidence="1">Uncharacterized protein</fullName>
    </submittedName>
</protein>
<dbReference type="EMBL" id="LAZR01042686">
    <property type="protein sequence ID" value="KKL08937.1"/>
    <property type="molecule type" value="Genomic_DNA"/>
</dbReference>